<evidence type="ECO:0000256" key="10">
    <source>
        <dbReference type="HAMAP-Rule" id="MF_00454"/>
    </source>
</evidence>
<evidence type="ECO:0000256" key="5">
    <source>
        <dbReference type="ARBA" id="ARBA00023136"/>
    </source>
</evidence>
<dbReference type="GO" id="GO:0005886">
    <property type="term" value="C:plasma membrane"/>
    <property type="evidence" value="ECO:0007669"/>
    <property type="project" value="UniProtKB-SubCell"/>
</dbReference>
<dbReference type="Proteomes" id="UP000676325">
    <property type="component" value="Unassembled WGS sequence"/>
</dbReference>
<keyword evidence="3 10" id="KW-0812">Transmembrane</keyword>
<feature type="transmembrane region" description="Helical" evidence="10">
    <location>
        <begin position="23"/>
        <end position="45"/>
    </location>
</feature>
<keyword evidence="5 10" id="KW-0472">Membrane</keyword>
<evidence type="ECO:0000313" key="11">
    <source>
        <dbReference type="EMBL" id="MBR7824733.1"/>
    </source>
</evidence>
<dbReference type="PANTHER" id="PTHR28259">
    <property type="entry name" value="FLUORIDE EXPORT PROTEIN 1-RELATED"/>
    <property type="match status" value="1"/>
</dbReference>
<evidence type="ECO:0000256" key="3">
    <source>
        <dbReference type="ARBA" id="ARBA00022692"/>
    </source>
</evidence>
<accession>A0A941E6A5</accession>
<dbReference type="EMBL" id="JAGSOH010000001">
    <property type="protein sequence ID" value="MBR7824733.1"/>
    <property type="molecule type" value="Genomic_DNA"/>
</dbReference>
<dbReference type="NCBIfam" id="TIGR00494">
    <property type="entry name" value="crcB"/>
    <property type="match status" value="1"/>
</dbReference>
<keyword evidence="10" id="KW-0479">Metal-binding</keyword>
<feature type="binding site" evidence="10">
    <location>
        <position position="94"/>
    </location>
    <ligand>
        <name>Na(+)</name>
        <dbReference type="ChEBI" id="CHEBI:29101"/>
        <note>structural</note>
    </ligand>
</feature>
<evidence type="ECO:0000256" key="4">
    <source>
        <dbReference type="ARBA" id="ARBA00022989"/>
    </source>
</evidence>
<evidence type="ECO:0000256" key="8">
    <source>
        <dbReference type="ARBA" id="ARBA00035585"/>
    </source>
</evidence>
<evidence type="ECO:0000256" key="2">
    <source>
        <dbReference type="ARBA" id="ARBA00022475"/>
    </source>
</evidence>
<dbReference type="GO" id="GO:0062054">
    <property type="term" value="F:fluoride channel activity"/>
    <property type="evidence" value="ECO:0007669"/>
    <property type="project" value="UniProtKB-UniRule"/>
</dbReference>
<sequence length="170" mass="18007">MATEADGHPFAARPRRRRQDPRVLGAVAAGGFLGGEARYLLGLAFPTAHGAFPATIFAINISGSFILALLLVLILEVWPPTKYLRPLLATGFCGAYTTFSTWMVDTDRLISAGRYGLAAANVLGSLLAGLAATTLGLACGRALVAYRRRRAEGPLIPAQQPDPSESEALR</sequence>
<evidence type="ECO:0000256" key="6">
    <source>
        <dbReference type="ARBA" id="ARBA00023303"/>
    </source>
</evidence>
<dbReference type="RefSeq" id="WP_212515885.1">
    <property type="nucleotide sequence ID" value="NZ_JAGSOH010000001.1"/>
</dbReference>
<evidence type="ECO:0000256" key="7">
    <source>
        <dbReference type="ARBA" id="ARBA00035120"/>
    </source>
</evidence>
<comment type="catalytic activity">
    <reaction evidence="8">
        <text>fluoride(in) = fluoride(out)</text>
        <dbReference type="Rhea" id="RHEA:76159"/>
        <dbReference type="ChEBI" id="CHEBI:17051"/>
    </reaction>
    <physiologicalReaction direction="left-to-right" evidence="8">
        <dbReference type="Rhea" id="RHEA:76160"/>
    </physiologicalReaction>
</comment>
<keyword evidence="10" id="KW-0406">Ion transport</keyword>
<dbReference type="InterPro" id="IPR003691">
    <property type="entry name" value="FluC"/>
</dbReference>
<dbReference type="HAMAP" id="MF_00454">
    <property type="entry name" value="FluC"/>
    <property type="match status" value="1"/>
</dbReference>
<comment type="function">
    <text evidence="9 10">Fluoride-specific ion channel. Important for reducing fluoride concentration in the cell, thus reducing its toxicity.</text>
</comment>
<comment type="activity regulation">
    <text evidence="10">Na(+) is not transported, but it plays an essential structural role and its presence is essential for fluoride channel function.</text>
</comment>
<protein>
    <recommendedName>
        <fullName evidence="10">Fluoride-specific ion channel FluC</fullName>
    </recommendedName>
</protein>
<dbReference type="AlphaFoldDB" id="A0A941E6A5"/>
<evidence type="ECO:0000313" key="12">
    <source>
        <dbReference type="Proteomes" id="UP000676325"/>
    </source>
</evidence>
<feature type="binding site" evidence="10">
    <location>
        <position position="97"/>
    </location>
    <ligand>
        <name>Na(+)</name>
        <dbReference type="ChEBI" id="CHEBI:29101"/>
        <note>structural</note>
    </ligand>
</feature>
<feature type="transmembrane region" description="Helical" evidence="10">
    <location>
        <begin position="51"/>
        <end position="75"/>
    </location>
</feature>
<organism evidence="11 12">
    <name type="scientific">Actinospica acidithermotolerans</name>
    <dbReference type="NCBI Taxonomy" id="2828514"/>
    <lineage>
        <taxon>Bacteria</taxon>
        <taxon>Bacillati</taxon>
        <taxon>Actinomycetota</taxon>
        <taxon>Actinomycetes</taxon>
        <taxon>Catenulisporales</taxon>
        <taxon>Actinospicaceae</taxon>
        <taxon>Actinospica</taxon>
    </lineage>
</organism>
<keyword evidence="10" id="KW-0915">Sodium</keyword>
<reference evidence="11" key="1">
    <citation type="submission" date="2021-04" db="EMBL/GenBank/DDBJ databases">
        <title>Genome based classification of Actinospica acidithermotolerans sp. nov., an actinobacterium isolated from an Indonesian hot spring.</title>
        <authorList>
            <person name="Kusuma A.B."/>
            <person name="Putra K.E."/>
            <person name="Nafisah S."/>
            <person name="Loh J."/>
            <person name="Nouioui I."/>
            <person name="Goodfellow M."/>
        </authorList>
    </citation>
    <scope>NUCLEOTIDE SEQUENCE</scope>
    <source>
        <strain evidence="11">MGRD01-02</strain>
    </source>
</reference>
<feature type="transmembrane region" description="Helical" evidence="10">
    <location>
        <begin position="87"/>
        <end position="104"/>
    </location>
</feature>
<gene>
    <name evidence="10 11" type="primary">crcB</name>
    <name evidence="10" type="synonym">fluC</name>
    <name evidence="11" type="ORF">KDK95_00310</name>
</gene>
<feature type="transmembrane region" description="Helical" evidence="10">
    <location>
        <begin position="116"/>
        <end position="140"/>
    </location>
</feature>
<dbReference type="GO" id="GO:0046872">
    <property type="term" value="F:metal ion binding"/>
    <property type="evidence" value="ECO:0007669"/>
    <property type="project" value="UniProtKB-KW"/>
</dbReference>
<dbReference type="GO" id="GO:0140114">
    <property type="term" value="P:cellular detoxification of fluoride"/>
    <property type="evidence" value="ECO:0007669"/>
    <property type="project" value="UniProtKB-UniRule"/>
</dbReference>
<keyword evidence="10" id="KW-0813">Transport</keyword>
<keyword evidence="2 10" id="KW-1003">Cell membrane</keyword>
<name>A0A941E6A5_9ACTN</name>
<comment type="subcellular location">
    <subcellularLocation>
        <location evidence="1 10">Cell membrane</location>
        <topology evidence="1 10">Multi-pass membrane protein</topology>
    </subcellularLocation>
</comment>
<evidence type="ECO:0000256" key="9">
    <source>
        <dbReference type="ARBA" id="ARBA00049940"/>
    </source>
</evidence>
<keyword evidence="12" id="KW-1185">Reference proteome</keyword>
<proteinExistence type="inferred from homology"/>
<keyword evidence="4 10" id="KW-1133">Transmembrane helix</keyword>
<comment type="caution">
    <text evidence="11">The sequence shown here is derived from an EMBL/GenBank/DDBJ whole genome shotgun (WGS) entry which is preliminary data.</text>
</comment>
<dbReference type="PANTHER" id="PTHR28259:SF1">
    <property type="entry name" value="FLUORIDE EXPORT PROTEIN 1-RELATED"/>
    <property type="match status" value="1"/>
</dbReference>
<evidence type="ECO:0000256" key="1">
    <source>
        <dbReference type="ARBA" id="ARBA00004651"/>
    </source>
</evidence>
<dbReference type="Pfam" id="PF02537">
    <property type="entry name" value="CRCB"/>
    <property type="match status" value="1"/>
</dbReference>
<comment type="similarity">
    <text evidence="7 10">Belongs to the fluoride channel Fluc/FEX (TC 1.A.43) family.</text>
</comment>
<keyword evidence="6 10" id="KW-0407">Ion channel</keyword>